<dbReference type="Proteomes" id="UP000298787">
    <property type="component" value="Chromosome 14"/>
</dbReference>
<gene>
    <name evidence="2" type="ORF">D9C73_016879</name>
</gene>
<protein>
    <submittedName>
        <fullName evidence="2">Uncharacterized protein</fullName>
    </submittedName>
</protein>
<feature type="region of interest" description="Disordered" evidence="1">
    <location>
        <begin position="1"/>
        <end position="48"/>
    </location>
</feature>
<feature type="compositionally biased region" description="Basic and acidic residues" evidence="1">
    <location>
        <begin position="11"/>
        <end position="21"/>
    </location>
</feature>
<accession>A0A4U5V628</accession>
<reference evidence="2 3" key="1">
    <citation type="submission" date="2019-01" db="EMBL/GenBank/DDBJ databases">
        <title>Genome Assembly of Collichthys lucidus.</title>
        <authorList>
            <person name="Cai M."/>
            <person name="Xiao S."/>
        </authorList>
    </citation>
    <scope>NUCLEOTIDE SEQUENCE [LARGE SCALE GENOMIC DNA]</scope>
    <source>
        <strain evidence="2">JT15FE1705JMU</strain>
        <tissue evidence="2">Muscle</tissue>
    </source>
</reference>
<proteinExistence type="predicted"/>
<sequence>MTEGATASSRTESESVKKDLLAEYQPRNKLTEKRSEEDEDYKHGDHVRHPALIHKMADIIELGPAYGENRTEPDRTGPFCFCPPLNVEPRPLNGACVAVS</sequence>
<evidence type="ECO:0000313" key="2">
    <source>
        <dbReference type="EMBL" id="TKS82770.1"/>
    </source>
</evidence>
<dbReference type="AlphaFoldDB" id="A0A4U5V628"/>
<keyword evidence="3" id="KW-1185">Reference proteome</keyword>
<feature type="compositionally biased region" description="Basic and acidic residues" evidence="1">
    <location>
        <begin position="29"/>
        <end position="48"/>
    </location>
</feature>
<name>A0A4U5V628_COLLU</name>
<organism evidence="2 3">
    <name type="scientific">Collichthys lucidus</name>
    <name type="common">Big head croaker</name>
    <name type="synonym">Sciaena lucida</name>
    <dbReference type="NCBI Taxonomy" id="240159"/>
    <lineage>
        <taxon>Eukaryota</taxon>
        <taxon>Metazoa</taxon>
        <taxon>Chordata</taxon>
        <taxon>Craniata</taxon>
        <taxon>Vertebrata</taxon>
        <taxon>Euteleostomi</taxon>
        <taxon>Actinopterygii</taxon>
        <taxon>Neopterygii</taxon>
        <taxon>Teleostei</taxon>
        <taxon>Neoteleostei</taxon>
        <taxon>Acanthomorphata</taxon>
        <taxon>Eupercaria</taxon>
        <taxon>Sciaenidae</taxon>
        <taxon>Collichthys</taxon>
    </lineage>
</organism>
<feature type="compositionally biased region" description="Polar residues" evidence="1">
    <location>
        <begin position="1"/>
        <end position="10"/>
    </location>
</feature>
<evidence type="ECO:0000256" key="1">
    <source>
        <dbReference type="SAM" id="MobiDB-lite"/>
    </source>
</evidence>
<dbReference type="EMBL" id="CM014091">
    <property type="protein sequence ID" value="TKS82770.1"/>
    <property type="molecule type" value="Genomic_DNA"/>
</dbReference>
<evidence type="ECO:0000313" key="3">
    <source>
        <dbReference type="Proteomes" id="UP000298787"/>
    </source>
</evidence>